<accession>A0ABR7QAV7</accession>
<organism evidence="3 4">
    <name type="scientific">Kordia aestuariivivens</name>
    <dbReference type="NCBI Taxonomy" id="2759037"/>
    <lineage>
        <taxon>Bacteria</taxon>
        <taxon>Pseudomonadati</taxon>
        <taxon>Bacteroidota</taxon>
        <taxon>Flavobacteriia</taxon>
        <taxon>Flavobacteriales</taxon>
        <taxon>Flavobacteriaceae</taxon>
        <taxon>Kordia</taxon>
    </lineage>
</organism>
<keyword evidence="1" id="KW-0732">Signal</keyword>
<sequence length="141" mass="15595">MKKLLTLCSLSAILLIACNSNNSTKTEVTTLVKTTKSWNGDSLPNYPEGTPEITILKIVIPPKTELKRHKHPVINAGVLIKGELTVISETNDTLYLKAGEPIVELVNKWHYGKNESNEPAEIIVFYAGVEKTPITVIKNEK</sequence>
<reference evidence="3 4" key="1">
    <citation type="submission" date="2020-07" db="EMBL/GenBank/DDBJ databases">
        <title>Description of Kordia aestuariivivens sp. nov., isolated from a tidal flat.</title>
        <authorList>
            <person name="Park S."/>
            <person name="Yoon J.-H."/>
        </authorList>
    </citation>
    <scope>NUCLEOTIDE SEQUENCE [LARGE SCALE GENOMIC DNA]</scope>
    <source>
        <strain evidence="3 4">YSTF-M3</strain>
    </source>
</reference>
<dbReference type="SUPFAM" id="SSF51182">
    <property type="entry name" value="RmlC-like cupins"/>
    <property type="match status" value="1"/>
</dbReference>
<dbReference type="CDD" id="cd02236">
    <property type="entry name" value="cupin_CV2614-like"/>
    <property type="match status" value="1"/>
</dbReference>
<evidence type="ECO:0000259" key="2">
    <source>
        <dbReference type="Pfam" id="PF07883"/>
    </source>
</evidence>
<dbReference type="PROSITE" id="PS51257">
    <property type="entry name" value="PROKAR_LIPOPROTEIN"/>
    <property type="match status" value="1"/>
</dbReference>
<dbReference type="InterPro" id="IPR013096">
    <property type="entry name" value="Cupin_2"/>
</dbReference>
<evidence type="ECO:0000313" key="4">
    <source>
        <dbReference type="Proteomes" id="UP000619238"/>
    </source>
</evidence>
<proteinExistence type="predicted"/>
<feature type="signal peptide" evidence="1">
    <location>
        <begin position="1"/>
        <end position="22"/>
    </location>
</feature>
<evidence type="ECO:0000313" key="3">
    <source>
        <dbReference type="EMBL" id="MBC8755714.1"/>
    </source>
</evidence>
<dbReference type="Pfam" id="PF07883">
    <property type="entry name" value="Cupin_2"/>
    <property type="match status" value="1"/>
</dbReference>
<dbReference type="InterPro" id="IPR047142">
    <property type="entry name" value="OryJ/VirC-like"/>
</dbReference>
<dbReference type="Gene3D" id="2.60.120.10">
    <property type="entry name" value="Jelly Rolls"/>
    <property type="match status" value="1"/>
</dbReference>
<dbReference type="PANTHER" id="PTHR36156:SF2">
    <property type="entry name" value="CUPIN TYPE-2 DOMAIN-CONTAINING PROTEIN"/>
    <property type="match status" value="1"/>
</dbReference>
<dbReference type="EMBL" id="JACGWS010000008">
    <property type="protein sequence ID" value="MBC8755714.1"/>
    <property type="molecule type" value="Genomic_DNA"/>
</dbReference>
<protein>
    <submittedName>
        <fullName evidence="3">Cupin domain-containing protein</fullName>
    </submittedName>
</protein>
<dbReference type="InterPro" id="IPR011051">
    <property type="entry name" value="RmlC_Cupin_sf"/>
</dbReference>
<keyword evidence="4" id="KW-1185">Reference proteome</keyword>
<gene>
    <name evidence="3" type="ORF">H2O64_13645</name>
</gene>
<comment type="caution">
    <text evidence="3">The sequence shown here is derived from an EMBL/GenBank/DDBJ whole genome shotgun (WGS) entry which is preliminary data.</text>
</comment>
<dbReference type="InterPro" id="IPR014710">
    <property type="entry name" value="RmlC-like_jellyroll"/>
</dbReference>
<name>A0ABR7QAV7_9FLAO</name>
<dbReference type="PANTHER" id="PTHR36156">
    <property type="entry name" value="SLR2101 PROTEIN"/>
    <property type="match status" value="1"/>
</dbReference>
<feature type="domain" description="Cupin type-2" evidence="2">
    <location>
        <begin position="58"/>
        <end position="126"/>
    </location>
</feature>
<feature type="chain" id="PRO_5046657441" evidence="1">
    <location>
        <begin position="23"/>
        <end position="141"/>
    </location>
</feature>
<dbReference type="Proteomes" id="UP000619238">
    <property type="component" value="Unassembled WGS sequence"/>
</dbReference>
<evidence type="ECO:0000256" key="1">
    <source>
        <dbReference type="SAM" id="SignalP"/>
    </source>
</evidence>
<dbReference type="RefSeq" id="WP_187562763.1">
    <property type="nucleotide sequence ID" value="NZ_JACGWS010000008.1"/>
</dbReference>